<sequence length="116" mass="13194">MNTDLFDDLIDEEVTKESIKKDMEEGNRLGRVCVYSGTIGIVISLLIPLLGYLGLRLEMIAQMEFWVAMIASIPVFNLGLFFLAMGIMCGVGYDYQIMMYRLQMIYENSQDEGDSQ</sequence>
<keyword evidence="1" id="KW-1133">Transmembrane helix</keyword>
<name>A0A8T8E3N5_9EURY</name>
<evidence type="ECO:0000313" key="2">
    <source>
        <dbReference type="EMBL" id="QRV16011.1"/>
    </source>
</evidence>
<keyword evidence="3" id="KW-1185">Reference proteome</keyword>
<reference evidence="2 3" key="1">
    <citation type="submission" date="2021-01" db="EMBL/GenBank/DDBJ databases">
        <title>Genome Sequence and Methylation Pattern of Haloterrigena salifodinae BOL5-1, An Extremely Halophilic Archaeon from a Bolivian Salt Mine.</title>
        <authorList>
            <person name="DasSarma P."/>
            <person name="Anton B.P."/>
            <person name="DasSarma S.L."/>
            <person name="von Ehrenheim H.A.L."/>
            <person name="Martinez F.L."/>
            <person name="Guzman D."/>
            <person name="Roberts R.J."/>
            <person name="DasSarma S."/>
        </authorList>
    </citation>
    <scope>NUCLEOTIDE SEQUENCE [LARGE SCALE GENOMIC DNA]</scope>
    <source>
        <strain evidence="2 3">BOL5-1</strain>
    </source>
</reference>
<dbReference type="KEGG" id="hsal:JMJ58_03690"/>
<feature type="transmembrane region" description="Helical" evidence="1">
    <location>
        <begin position="32"/>
        <end position="53"/>
    </location>
</feature>
<organism evidence="2 3">
    <name type="scientific">Haloterrigena salifodinae</name>
    <dbReference type="NCBI Taxonomy" id="2675099"/>
    <lineage>
        <taxon>Archaea</taxon>
        <taxon>Methanobacteriati</taxon>
        <taxon>Methanobacteriota</taxon>
        <taxon>Stenosarchaea group</taxon>
        <taxon>Halobacteria</taxon>
        <taxon>Halobacteriales</taxon>
        <taxon>Natrialbaceae</taxon>
        <taxon>Haloterrigena</taxon>
    </lineage>
</organism>
<dbReference type="Proteomes" id="UP000637819">
    <property type="component" value="Chromosome"/>
</dbReference>
<dbReference type="RefSeq" id="WP_204748394.1">
    <property type="nucleotide sequence ID" value="NZ_CP069188.1"/>
</dbReference>
<evidence type="ECO:0000256" key="1">
    <source>
        <dbReference type="SAM" id="Phobius"/>
    </source>
</evidence>
<accession>A0A8T8E3N5</accession>
<dbReference type="AlphaFoldDB" id="A0A8T8E3N5"/>
<proteinExistence type="predicted"/>
<protein>
    <submittedName>
        <fullName evidence="2">Uncharacterized protein</fullName>
    </submittedName>
</protein>
<keyword evidence="1" id="KW-0472">Membrane</keyword>
<evidence type="ECO:0000313" key="3">
    <source>
        <dbReference type="Proteomes" id="UP000637819"/>
    </source>
</evidence>
<dbReference type="EMBL" id="CP069188">
    <property type="protein sequence ID" value="QRV16011.1"/>
    <property type="molecule type" value="Genomic_DNA"/>
</dbReference>
<feature type="transmembrane region" description="Helical" evidence="1">
    <location>
        <begin position="65"/>
        <end position="93"/>
    </location>
</feature>
<gene>
    <name evidence="2" type="ORF">JMJ58_03690</name>
</gene>
<keyword evidence="1" id="KW-0812">Transmembrane</keyword>
<dbReference type="GeneID" id="62874196"/>